<evidence type="ECO:0000313" key="2">
    <source>
        <dbReference type="Proteomes" id="UP000183832"/>
    </source>
</evidence>
<gene>
    <name evidence="1" type="ORF">CLUMA_CG007448</name>
</gene>
<accession>A0A1J1I698</accession>
<keyword evidence="2" id="KW-1185">Reference proteome</keyword>
<reference evidence="1 2" key="1">
    <citation type="submission" date="2015-04" db="EMBL/GenBank/DDBJ databases">
        <authorList>
            <person name="Syromyatnikov M.Y."/>
            <person name="Popov V.N."/>
        </authorList>
    </citation>
    <scope>NUCLEOTIDE SEQUENCE [LARGE SCALE GENOMIC DNA]</scope>
</reference>
<proteinExistence type="predicted"/>
<protein>
    <submittedName>
        <fullName evidence="1">CLUMA_CG007448, isoform A</fullName>
    </submittedName>
</protein>
<organism evidence="1 2">
    <name type="scientific">Clunio marinus</name>
    <dbReference type="NCBI Taxonomy" id="568069"/>
    <lineage>
        <taxon>Eukaryota</taxon>
        <taxon>Metazoa</taxon>
        <taxon>Ecdysozoa</taxon>
        <taxon>Arthropoda</taxon>
        <taxon>Hexapoda</taxon>
        <taxon>Insecta</taxon>
        <taxon>Pterygota</taxon>
        <taxon>Neoptera</taxon>
        <taxon>Endopterygota</taxon>
        <taxon>Diptera</taxon>
        <taxon>Nematocera</taxon>
        <taxon>Chironomoidea</taxon>
        <taxon>Chironomidae</taxon>
        <taxon>Clunio</taxon>
    </lineage>
</organism>
<name>A0A1J1I698_9DIPT</name>
<dbReference type="Proteomes" id="UP000183832">
    <property type="component" value="Unassembled WGS sequence"/>
</dbReference>
<evidence type="ECO:0000313" key="1">
    <source>
        <dbReference type="EMBL" id="CRK93921.1"/>
    </source>
</evidence>
<dbReference type="EMBL" id="CVRI01000038">
    <property type="protein sequence ID" value="CRK93921.1"/>
    <property type="molecule type" value="Genomic_DNA"/>
</dbReference>
<sequence>MTDWVIQLSCHHVLHEIENSLTFNVVRKIENNDETLKFFKSFFSQEESQKNNCELLKAFVSIKVKEDMKKKEKNARKYVCHNALITSEMTNFRIDEDSEKKSQMFFSPPNSLSPTSPLINEIETKDLICVEIRGILLPSEDNEDKNL</sequence>
<dbReference type="AlphaFoldDB" id="A0A1J1I698"/>